<dbReference type="SUPFAM" id="SSF52096">
    <property type="entry name" value="ClpP/crotonase"/>
    <property type="match status" value="1"/>
</dbReference>
<accession>A0A127F765</accession>
<dbReference type="OrthoDB" id="9797151at2"/>
<dbReference type="RefSeq" id="WP_066918880.1">
    <property type="nucleotide sequence ID" value="NZ_CP011971.1"/>
</dbReference>
<dbReference type="EMBL" id="CP011971">
    <property type="protein sequence ID" value="AMN46264.1"/>
    <property type="molecule type" value="Genomic_DNA"/>
</dbReference>
<dbReference type="Gene3D" id="3.90.226.10">
    <property type="entry name" value="2-enoyl-CoA Hydratase, Chain A, domain 1"/>
    <property type="match status" value="1"/>
</dbReference>
<dbReference type="STRING" id="465721.ACG33_03910"/>
<dbReference type="InterPro" id="IPR029045">
    <property type="entry name" value="ClpP/crotonase-like_dom_sf"/>
</dbReference>
<protein>
    <submittedName>
        <fullName evidence="1">2-(1,2-epoxy-1,2-dihydrophenyl)acetyl-CoA isomerase</fullName>
        <ecNumber evidence="1">5.3.3.18</ecNumber>
    </submittedName>
</protein>
<dbReference type="CDD" id="cd06558">
    <property type="entry name" value="crotonase-like"/>
    <property type="match status" value="1"/>
</dbReference>
<evidence type="ECO:0000313" key="1">
    <source>
        <dbReference type="EMBL" id="AMN46264.1"/>
    </source>
</evidence>
<name>A0A127F765_STEDE</name>
<evidence type="ECO:0000313" key="2">
    <source>
        <dbReference type="Proteomes" id="UP000070250"/>
    </source>
</evidence>
<keyword evidence="2" id="KW-1185">Reference proteome</keyword>
<dbReference type="PATRIC" id="fig|465721.4.peg.836"/>
<keyword evidence="1" id="KW-0413">Isomerase</keyword>
<organism evidence="1 2">
    <name type="scientific">Steroidobacter denitrificans</name>
    <dbReference type="NCBI Taxonomy" id="465721"/>
    <lineage>
        <taxon>Bacteria</taxon>
        <taxon>Pseudomonadati</taxon>
        <taxon>Pseudomonadota</taxon>
        <taxon>Gammaproteobacteria</taxon>
        <taxon>Steroidobacterales</taxon>
        <taxon>Steroidobacteraceae</taxon>
        <taxon>Steroidobacter</taxon>
    </lineage>
</organism>
<dbReference type="EC" id="5.3.3.18" evidence="1"/>
<dbReference type="AlphaFoldDB" id="A0A127F765"/>
<dbReference type="PANTHER" id="PTHR43459">
    <property type="entry name" value="ENOYL-COA HYDRATASE"/>
    <property type="match status" value="1"/>
</dbReference>
<dbReference type="KEGG" id="sdf:ACG33_03910"/>
<dbReference type="GO" id="GO:0016853">
    <property type="term" value="F:isomerase activity"/>
    <property type="evidence" value="ECO:0007669"/>
    <property type="project" value="UniProtKB-KW"/>
</dbReference>
<gene>
    <name evidence="1" type="ORF">ACG33_03910</name>
</gene>
<dbReference type="Proteomes" id="UP000070250">
    <property type="component" value="Chromosome"/>
</dbReference>
<sequence length="275" mass="29988">MTSVLLKQQIEGILTLTLNRPAQLNALTWELMRLLNEALEEASVDPGVRVVVLTGTGRGFCSGGDLRSREQIDAGDPVSVRWSADPVWKSVGMRASHVKRLSQSPILLHTMPKPTIAMLRGPVVGAGLCLAAACDFRIASQTASFATAYVRAARPGDFGGSYLLPRVVGPAKARELYLLGDKIAADEALRIGLVNRVVPDTELETETQAFANRLDRGPPVAYRYIKRSLNAAESMTLEQVIELEAYNMMQCSASEDAKEVLRAIRDGREPKYSGY</sequence>
<dbReference type="InterPro" id="IPR001753">
    <property type="entry name" value="Enoyl-CoA_hydra/iso"/>
</dbReference>
<dbReference type="PANTHER" id="PTHR43459:SF1">
    <property type="entry name" value="EG:BACN32G11.4 PROTEIN"/>
    <property type="match status" value="1"/>
</dbReference>
<dbReference type="Pfam" id="PF00378">
    <property type="entry name" value="ECH_1"/>
    <property type="match status" value="1"/>
</dbReference>
<proteinExistence type="predicted"/>
<reference evidence="1 2" key="1">
    <citation type="submission" date="2015-06" db="EMBL/GenBank/DDBJ databases">
        <title>A Comprehensive Approach to Explore the Metabolic and Phylogenetic Diversity of Bacterial Steroid Degradation in the Environment: Testosterone as an Example.</title>
        <authorList>
            <person name="Yang F.-C."/>
            <person name="Chen Y.-L."/>
            <person name="Yu C.-P."/>
            <person name="Tang S.-L."/>
            <person name="Wang P.-H."/>
            <person name="Ismail W."/>
            <person name="Wang C.-H."/>
            <person name="Yang C.-Y."/>
            <person name="Chiang Y.-R."/>
        </authorList>
    </citation>
    <scope>NUCLEOTIDE SEQUENCE [LARGE SCALE GENOMIC DNA]</scope>
    <source>
        <strain evidence="1 2">DSM 18526</strain>
    </source>
</reference>